<dbReference type="FunFam" id="3.40.50.300:FF:000006">
    <property type="entry name" value="DNA-binding transcriptional regulator NtrC"/>
    <property type="match status" value="1"/>
</dbReference>
<gene>
    <name evidence="7" type="ORF">IWH25_15225</name>
</gene>
<feature type="domain" description="Sigma-54 factor interaction" evidence="6">
    <location>
        <begin position="316"/>
        <end position="542"/>
    </location>
</feature>
<dbReference type="InterPro" id="IPR025944">
    <property type="entry name" value="Sigma_54_int_dom_CS"/>
</dbReference>
<dbReference type="SUPFAM" id="SSF46689">
    <property type="entry name" value="Homeodomain-like"/>
    <property type="match status" value="1"/>
</dbReference>
<dbReference type="Pfam" id="PF02954">
    <property type="entry name" value="HTH_8"/>
    <property type="match status" value="1"/>
</dbReference>
<dbReference type="SUPFAM" id="SSF52540">
    <property type="entry name" value="P-loop containing nucleoside triphosphate hydrolases"/>
    <property type="match status" value="1"/>
</dbReference>
<dbReference type="InterPro" id="IPR002078">
    <property type="entry name" value="Sigma_54_int"/>
</dbReference>
<evidence type="ECO:0000313" key="8">
    <source>
        <dbReference type="Proteomes" id="UP000663444"/>
    </source>
</evidence>
<dbReference type="Pfam" id="PF25601">
    <property type="entry name" value="AAA_lid_14"/>
    <property type="match status" value="1"/>
</dbReference>
<dbReference type="SMART" id="SM00382">
    <property type="entry name" value="AAA"/>
    <property type="match status" value="1"/>
</dbReference>
<evidence type="ECO:0000313" key="7">
    <source>
        <dbReference type="EMBL" id="QRJ63084.1"/>
    </source>
</evidence>
<keyword evidence="1" id="KW-0547">Nucleotide-binding</keyword>
<dbReference type="InterPro" id="IPR058031">
    <property type="entry name" value="AAA_lid_NorR"/>
</dbReference>
<dbReference type="PRINTS" id="PR01590">
    <property type="entry name" value="HTHFIS"/>
</dbReference>
<dbReference type="PANTHER" id="PTHR32071:SF77">
    <property type="entry name" value="TRANSCRIPTIONAL REGULATORY PROTEIN"/>
    <property type="match status" value="1"/>
</dbReference>
<dbReference type="InterPro" id="IPR025662">
    <property type="entry name" value="Sigma_54_int_dom_ATP-bd_1"/>
</dbReference>
<organism evidence="7 8">
    <name type="scientific">Azospira restricta</name>
    <dbReference type="NCBI Taxonomy" id="404405"/>
    <lineage>
        <taxon>Bacteria</taxon>
        <taxon>Pseudomonadati</taxon>
        <taxon>Pseudomonadota</taxon>
        <taxon>Betaproteobacteria</taxon>
        <taxon>Rhodocyclales</taxon>
        <taxon>Rhodocyclaceae</taxon>
        <taxon>Azospira</taxon>
    </lineage>
</organism>
<dbReference type="Gene3D" id="3.40.50.300">
    <property type="entry name" value="P-loop containing nucleotide triphosphate hydrolases"/>
    <property type="match status" value="1"/>
</dbReference>
<dbReference type="GO" id="GO:0043565">
    <property type="term" value="F:sequence-specific DNA binding"/>
    <property type="evidence" value="ECO:0007669"/>
    <property type="project" value="InterPro"/>
</dbReference>
<dbReference type="Gene3D" id="1.10.10.60">
    <property type="entry name" value="Homeodomain-like"/>
    <property type="match status" value="1"/>
</dbReference>
<reference evidence="7" key="1">
    <citation type="submission" date="2020-11" db="EMBL/GenBank/DDBJ databases">
        <title>Azospira restricta DSM 18626 genome sequence.</title>
        <authorList>
            <person name="Moe W.M."/>
        </authorList>
    </citation>
    <scope>NUCLEOTIDE SEQUENCE</scope>
    <source>
        <strain evidence="7">DSM 18626</strain>
    </source>
</reference>
<evidence type="ECO:0000256" key="3">
    <source>
        <dbReference type="ARBA" id="ARBA00023015"/>
    </source>
</evidence>
<dbReference type="PROSITE" id="PS00688">
    <property type="entry name" value="SIGMA54_INTERACT_3"/>
    <property type="match status" value="1"/>
</dbReference>
<dbReference type="PANTHER" id="PTHR32071">
    <property type="entry name" value="TRANSCRIPTIONAL REGULATORY PROTEIN"/>
    <property type="match status" value="1"/>
</dbReference>
<keyword evidence="3" id="KW-0805">Transcription regulation</keyword>
<dbReference type="Gene3D" id="1.10.8.60">
    <property type="match status" value="1"/>
</dbReference>
<dbReference type="GO" id="GO:0006355">
    <property type="term" value="P:regulation of DNA-templated transcription"/>
    <property type="evidence" value="ECO:0007669"/>
    <property type="project" value="InterPro"/>
</dbReference>
<dbReference type="PROSITE" id="PS00676">
    <property type="entry name" value="SIGMA54_INTERACT_2"/>
    <property type="match status" value="1"/>
</dbReference>
<dbReference type="AlphaFoldDB" id="A0A974SN98"/>
<dbReference type="InterPro" id="IPR029016">
    <property type="entry name" value="GAF-like_dom_sf"/>
</dbReference>
<proteinExistence type="predicted"/>
<dbReference type="EMBL" id="CP064781">
    <property type="protein sequence ID" value="QRJ63084.1"/>
    <property type="molecule type" value="Genomic_DNA"/>
</dbReference>
<name>A0A974SN98_9RHOO</name>
<dbReference type="PROSITE" id="PS00675">
    <property type="entry name" value="SIGMA54_INTERACT_1"/>
    <property type="match status" value="1"/>
</dbReference>
<dbReference type="InterPro" id="IPR009057">
    <property type="entry name" value="Homeodomain-like_sf"/>
</dbReference>
<dbReference type="InterPro" id="IPR027417">
    <property type="entry name" value="P-loop_NTPase"/>
</dbReference>
<protein>
    <submittedName>
        <fullName evidence="7">Sigma-54-dependent Fis family transcriptional regulator</fullName>
    </submittedName>
</protein>
<keyword evidence="8" id="KW-1185">Reference proteome</keyword>
<dbReference type="InterPro" id="IPR003593">
    <property type="entry name" value="AAA+_ATPase"/>
</dbReference>
<dbReference type="InterPro" id="IPR025943">
    <property type="entry name" value="Sigma_54_int_dom_ATP-bd_2"/>
</dbReference>
<evidence type="ECO:0000256" key="4">
    <source>
        <dbReference type="ARBA" id="ARBA00023125"/>
    </source>
</evidence>
<dbReference type="RefSeq" id="WP_203386613.1">
    <property type="nucleotide sequence ID" value="NZ_CP064781.1"/>
</dbReference>
<keyword evidence="2" id="KW-0067">ATP-binding</keyword>
<keyword evidence="5" id="KW-0804">Transcription</keyword>
<dbReference type="GO" id="GO:0005524">
    <property type="term" value="F:ATP binding"/>
    <property type="evidence" value="ECO:0007669"/>
    <property type="project" value="UniProtKB-KW"/>
</dbReference>
<dbReference type="Gene3D" id="3.30.450.40">
    <property type="match status" value="1"/>
</dbReference>
<dbReference type="KEGG" id="ares:IWH25_15225"/>
<evidence type="ECO:0000256" key="1">
    <source>
        <dbReference type="ARBA" id="ARBA00022741"/>
    </source>
</evidence>
<accession>A0A974SN98</accession>
<dbReference type="PROSITE" id="PS50045">
    <property type="entry name" value="SIGMA54_INTERACT_4"/>
    <property type="match status" value="1"/>
</dbReference>
<dbReference type="Pfam" id="PF00158">
    <property type="entry name" value="Sigma54_activat"/>
    <property type="match status" value="1"/>
</dbReference>
<dbReference type="InterPro" id="IPR002197">
    <property type="entry name" value="HTH_Fis"/>
</dbReference>
<evidence type="ECO:0000259" key="6">
    <source>
        <dbReference type="PROSITE" id="PS50045"/>
    </source>
</evidence>
<dbReference type="CDD" id="cd00009">
    <property type="entry name" value="AAA"/>
    <property type="match status" value="1"/>
</dbReference>
<evidence type="ECO:0000256" key="2">
    <source>
        <dbReference type="ARBA" id="ARBA00022840"/>
    </source>
</evidence>
<sequence>MKNEDDELPAPAGDASDLIARSWQRCRDAGLDAAQALPVPATPPKTLADRLEANARLVAYAQPMLEGLYQHLARSSSMVLLADNAGMILRAVGDADFIARAARCHLQPGAVWSEAEMGTNAIGTALVERCTVAVVGREHFLDRNRFLTCISAPILAPGGGVLGVLDISGDARVAQVHGAALVEINAGIIENRLLETLPDAAVVLRLHATAEGLGSHLDGLLALADDGRCLAGNRRLPRLFGRPAGWSPAGAGFAELFATPWPALLEHACRRGEEPLAVRLRHGGELLARIGLRAGVRSFAVAAPPAAPARCPLDELGSEDPRMAEAIRRAKRIAECDIPLLIQGETGSGKEWFAQAFHKSGARRAAPFVAVNCAAIPATLIEAELFGHVEGAFTGARRSGARGKIREADGGTLFLDEIGDMPLALQAVLLRVLETRRVAPLGGHGEEPVDFALVCASHQPLRALVDHGQFRADLFFRLSGMTVSLPPLRERQDFDRVVRRILAEEAPGREPRVAPAALDLLRRHDWPGNLRQLRNVLRLAVALLGDERLLTPDFLPAELLDAGCRGHGESGLRAVQIRLVQETVERHGGNISAAARELGITRTTLYRKLAEGRGERGAAPDGGGAGGG</sequence>
<evidence type="ECO:0000256" key="5">
    <source>
        <dbReference type="ARBA" id="ARBA00023163"/>
    </source>
</evidence>
<dbReference type="Proteomes" id="UP000663444">
    <property type="component" value="Chromosome"/>
</dbReference>
<keyword evidence="4" id="KW-0238">DNA-binding</keyword>